<dbReference type="InterPro" id="IPR007653">
    <property type="entry name" value="SPC3"/>
</dbReference>
<evidence type="ECO:0000256" key="10">
    <source>
        <dbReference type="SAM" id="MobiDB-lite"/>
    </source>
</evidence>
<evidence type="ECO:0000256" key="8">
    <source>
        <dbReference type="ARBA" id="ARBA00045670"/>
    </source>
</evidence>
<reference evidence="13" key="1">
    <citation type="journal article" date="2012" name="MBio">
        <title>Comparative genome analysis of Trichophyton rubrum and related dermatophytes reveals candidate genes involved in infection.</title>
        <authorList>
            <person name="Martinez D.A."/>
            <person name="Oliver B.G."/>
            <person name="Graeser Y."/>
            <person name="Goldberg J.M."/>
            <person name="Li W."/>
            <person name="Martinez-Rossi N.M."/>
            <person name="Monod M."/>
            <person name="Shelest E."/>
            <person name="Barton R.C."/>
            <person name="Birch E."/>
            <person name="Brakhage A.A."/>
            <person name="Chen Z."/>
            <person name="Gurr S.J."/>
            <person name="Heiman D."/>
            <person name="Heitman J."/>
            <person name="Kosti I."/>
            <person name="Rossi A."/>
            <person name="Saif S."/>
            <person name="Samalova M."/>
            <person name="Saunders C.W."/>
            <person name="Shea T."/>
            <person name="Summerbell R.C."/>
            <person name="Xu J."/>
            <person name="Young S."/>
            <person name="Zeng Q."/>
            <person name="Birren B.W."/>
            <person name="Cuomo C.A."/>
            <person name="White T.C."/>
        </authorList>
    </citation>
    <scope>NUCLEOTIDE SEQUENCE [LARGE SCALE GENOMIC DNA]</scope>
    <source>
        <strain evidence="13">ATCC MYA-4605 / CBS 113480</strain>
    </source>
</reference>
<dbReference type="VEuPathDB" id="FungiDB:MCYG_01858"/>
<evidence type="ECO:0000256" key="9">
    <source>
        <dbReference type="PIRNR" id="PIRNR016089"/>
    </source>
</evidence>
<dbReference type="GO" id="GO:0045047">
    <property type="term" value="P:protein targeting to ER"/>
    <property type="evidence" value="ECO:0007669"/>
    <property type="project" value="TreeGrafter"/>
</dbReference>
<dbReference type="STRING" id="554155.C5FI59"/>
<feature type="compositionally biased region" description="Basic residues" evidence="10">
    <location>
        <begin position="135"/>
        <end position="146"/>
    </location>
</feature>
<protein>
    <recommendedName>
        <fullName evidence="9">Signal peptidase subunit 3</fullName>
    </recommendedName>
</protein>
<dbReference type="AlphaFoldDB" id="C5FI59"/>
<proteinExistence type="inferred from homology"/>
<dbReference type="GeneID" id="9228975"/>
<organism evidence="12 13">
    <name type="scientific">Arthroderma otae (strain ATCC MYA-4605 / CBS 113480)</name>
    <name type="common">Microsporum canis</name>
    <dbReference type="NCBI Taxonomy" id="554155"/>
    <lineage>
        <taxon>Eukaryota</taxon>
        <taxon>Fungi</taxon>
        <taxon>Dikarya</taxon>
        <taxon>Ascomycota</taxon>
        <taxon>Pezizomycotina</taxon>
        <taxon>Eurotiomycetes</taxon>
        <taxon>Eurotiomycetidae</taxon>
        <taxon>Onygenales</taxon>
        <taxon>Arthrodermataceae</taxon>
        <taxon>Microsporum</taxon>
    </lineage>
</organism>
<evidence type="ECO:0000256" key="7">
    <source>
        <dbReference type="ARBA" id="ARBA00023136"/>
    </source>
</evidence>
<evidence type="ECO:0000256" key="1">
    <source>
        <dbReference type="ARBA" id="ARBA00004648"/>
    </source>
</evidence>
<dbReference type="Proteomes" id="UP000002035">
    <property type="component" value="Unassembled WGS sequence"/>
</dbReference>
<keyword evidence="4 9" id="KW-0256">Endoplasmic reticulum</keyword>
<evidence type="ECO:0000313" key="13">
    <source>
        <dbReference type="Proteomes" id="UP000002035"/>
    </source>
</evidence>
<dbReference type="GO" id="GO:0005787">
    <property type="term" value="C:signal peptidase complex"/>
    <property type="evidence" value="ECO:0007669"/>
    <property type="project" value="UniProtKB-UniRule"/>
</dbReference>
<dbReference type="RefSeq" id="XP_002848924.1">
    <property type="nucleotide sequence ID" value="XM_002848878.1"/>
</dbReference>
<dbReference type="PANTHER" id="PTHR12804:SF0">
    <property type="entry name" value="SIGNAL PEPTIDASE COMPLEX SUBUNIT 3"/>
    <property type="match status" value="1"/>
</dbReference>
<dbReference type="PANTHER" id="PTHR12804">
    <property type="entry name" value="MICROSOMAL SIGNAL PEPTIDASE 23 KD SUBUNIT SPC22/23"/>
    <property type="match status" value="1"/>
</dbReference>
<name>C5FI59_ARTOC</name>
<dbReference type="HOGENOM" id="CLU_068714_0_0_1"/>
<keyword evidence="13" id="KW-1185">Reference proteome</keyword>
<evidence type="ECO:0000313" key="12">
    <source>
        <dbReference type="EMBL" id="EEQ29039.1"/>
    </source>
</evidence>
<keyword evidence="6 11" id="KW-1133">Transmembrane helix</keyword>
<gene>
    <name evidence="12" type="ORF">MCYG_01858</name>
</gene>
<keyword evidence="3 11" id="KW-0812">Transmembrane</keyword>
<keyword evidence="5" id="KW-0735">Signal-anchor</keyword>
<evidence type="ECO:0000256" key="6">
    <source>
        <dbReference type="ARBA" id="ARBA00022989"/>
    </source>
</evidence>
<comment type="subcellular location">
    <subcellularLocation>
        <location evidence="1">Endoplasmic reticulum membrane</location>
        <topology evidence="1">Single-pass type II membrane protein</topology>
    </subcellularLocation>
</comment>
<dbReference type="eggNOG" id="KOG3372">
    <property type="taxonomic scope" value="Eukaryota"/>
</dbReference>
<sequence>MHSVTTRFQGVFGYLTTVALVLGAVIAASVFLHPADPTTSIKLSNVQVVKGRPHYYASRREEYAQIKFDLEADLTSLFNFNTKQVFVYVLAAYPSASNQSVTTEAVIWDKIIPASVSPYSLASLKSQFLPDTKASKTKRKTPKNKNKLKENENDVPGKLKLRNQKPKYQITDISGSIAEREGVQLIVGWNVQPWIGALQWSENTNMKKNVGGIFGRIFLLNAGPKGALSGRSEPFNFPALKKPKPATP</sequence>
<feature type="compositionally biased region" description="Basic and acidic residues" evidence="10">
    <location>
        <begin position="147"/>
        <end position="157"/>
    </location>
</feature>
<evidence type="ECO:0000256" key="4">
    <source>
        <dbReference type="ARBA" id="ARBA00022824"/>
    </source>
</evidence>
<evidence type="ECO:0000256" key="2">
    <source>
        <dbReference type="ARBA" id="ARBA00009289"/>
    </source>
</evidence>
<keyword evidence="7 9" id="KW-0472">Membrane</keyword>
<dbReference type="OrthoDB" id="10261524at2759"/>
<dbReference type="OMA" id="WVGALTW"/>
<comment type="similarity">
    <text evidence="2 9">Belongs to the SPCS3 family.</text>
</comment>
<comment type="function">
    <text evidence="8">Essential component of the signal peptidase complex (SPC) which catalyzes the cleavage of N-terminal signal sequences from nascent proteins as they are translocated into the lumen of the endoplasmic reticulum. Essential for the SPC catalytic activity, possibly by stabilizing and positioning the active center of the complex close to the lumenal surface. Essential for viability.</text>
</comment>
<dbReference type="PIRSF" id="PIRSF016089">
    <property type="entry name" value="SPC22"/>
    <property type="match status" value="1"/>
</dbReference>
<dbReference type="EMBL" id="DS995702">
    <property type="protein sequence ID" value="EEQ29039.1"/>
    <property type="molecule type" value="Genomic_DNA"/>
</dbReference>
<feature type="region of interest" description="Disordered" evidence="10">
    <location>
        <begin position="132"/>
        <end position="158"/>
    </location>
</feature>
<accession>C5FI59</accession>
<feature type="transmembrane region" description="Helical" evidence="11">
    <location>
        <begin position="12"/>
        <end position="32"/>
    </location>
</feature>
<evidence type="ECO:0000256" key="3">
    <source>
        <dbReference type="ARBA" id="ARBA00022692"/>
    </source>
</evidence>
<evidence type="ECO:0000256" key="11">
    <source>
        <dbReference type="SAM" id="Phobius"/>
    </source>
</evidence>
<dbReference type="GO" id="GO:0006465">
    <property type="term" value="P:signal peptide processing"/>
    <property type="evidence" value="ECO:0007669"/>
    <property type="project" value="UniProtKB-UniRule"/>
</dbReference>
<dbReference type="Pfam" id="PF04573">
    <property type="entry name" value="SPC22"/>
    <property type="match status" value="2"/>
</dbReference>
<evidence type="ECO:0000256" key="5">
    <source>
        <dbReference type="ARBA" id="ARBA00022968"/>
    </source>
</evidence>